<dbReference type="Proteomes" id="UP000435112">
    <property type="component" value="Unassembled WGS sequence"/>
</dbReference>
<dbReference type="OrthoDB" id="100695at2759"/>
<sequence length="175" mass="18888">MALTEAMHVLLQLKASGPLSEDECSSVQTLLLALGILEDAVNTLSAVDTHLGAIKTLVTTADEALLMKVVAFRSLGWPRVVAASERAFASTDASLESVMQRCSSMCALAETISINLLGGQELFHEDDILNEISSIQQKRVSVVQMIEEIQRVLRDLDELESLDGMVQGLSIANAF</sequence>
<evidence type="ECO:0000313" key="4">
    <source>
        <dbReference type="Proteomes" id="UP000435112"/>
    </source>
</evidence>
<dbReference type="Proteomes" id="UP000434957">
    <property type="component" value="Unassembled WGS sequence"/>
</dbReference>
<organism evidence="1 4">
    <name type="scientific">Phytophthora rubi</name>
    <dbReference type="NCBI Taxonomy" id="129364"/>
    <lineage>
        <taxon>Eukaryota</taxon>
        <taxon>Sar</taxon>
        <taxon>Stramenopiles</taxon>
        <taxon>Oomycota</taxon>
        <taxon>Peronosporomycetes</taxon>
        <taxon>Peronosporales</taxon>
        <taxon>Peronosporaceae</taxon>
        <taxon>Phytophthora</taxon>
    </lineage>
</organism>
<proteinExistence type="predicted"/>
<protein>
    <submittedName>
        <fullName evidence="1">Uncharacterized protein</fullName>
    </submittedName>
</protein>
<evidence type="ECO:0000313" key="3">
    <source>
        <dbReference type="Proteomes" id="UP000434957"/>
    </source>
</evidence>
<dbReference type="AlphaFoldDB" id="A0A6A3FYR1"/>
<gene>
    <name evidence="1" type="ORF">PR002_g33021</name>
    <name evidence="2" type="ORF">PR003_g16959</name>
</gene>
<dbReference type="EMBL" id="QXFT01001270">
    <property type="protein sequence ID" value="KAE9323529.1"/>
    <property type="molecule type" value="Genomic_DNA"/>
</dbReference>
<keyword evidence="3" id="KW-1185">Reference proteome</keyword>
<reference evidence="1 4" key="1">
    <citation type="submission" date="2018-09" db="EMBL/GenBank/DDBJ databases">
        <title>Genomic investigation of the strawberry pathogen Phytophthora fragariae indicates pathogenicity is determined by transcriptional variation in three key races.</title>
        <authorList>
            <person name="Adams T.M."/>
            <person name="Armitage A.D."/>
            <person name="Sobczyk M.K."/>
            <person name="Bates H.J."/>
            <person name="Dunwell J.M."/>
            <person name="Nellist C.F."/>
            <person name="Harrison R.J."/>
        </authorList>
    </citation>
    <scope>NUCLEOTIDE SEQUENCE [LARGE SCALE GENOMIC DNA]</scope>
    <source>
        <strain evidence="1 4">SCRP324</strain>
        <strain evidence="2 3">SCRP333</strain>
    </source>
</reference>
<dbReference type="EMBL" id="QXFU01012832">
    <property type="protein sequence ID" value="KAE8951275.1"/>
    <property type="molecule type" value="Genomic_DNA"/>
</dbReference>
<comment type="caution">
    <text evidence="1">The sequence shown here is derived from an EMBL/GenBank/DDBJ whole genome shotgun (WGS) entry which is preliminary data.</text>
</comment>
<evidence type="ECO:0000313" key="1">
    <source>
        <dbReference type="EMBL" id="KAE8951275.1"/>
    </source>
</evidence>
<name>A0A6A3FYR1_9STRA</name>
<accession>A0A6A3FYR1</accession>
<evidence type="ECO:0000313" key="2">
    <source>
        <dbReference type="EMBL" id="KAE9323529.1"/>
    </source>
</evidence>